<evidence type="ECO:0000313" key="10">
    <source>
        <dbReference type="Proteomes" id="UP000267250"/>
    </source>
</evidence>
<dbReference type="InterPro" id="IPR004633">
    <property type="entry name" value="NaPi_cotrn-rel/YqeW-like"/>
</dbReference>
<dbReference type="InterPro" id="IPR003841">
    <property type="entry name" value="Na/Pi_transpt"/>
</dbReference>
<protein>
    <recommendedName>
        <fullName evidence="8">PhoU domain-containing protein</fullName>
    </recommendedName>
</protein>
<feature type="transmembrane region" description="Helical" evidence="7">
    <location>
        <begin position="48"/>
        <end position="72"/>
    </location>
</feature>
<dbReference type="Pfam" id="PF02690">
    <property type="entry name" value="Na_Pi_cotrans"/>
    <property type="match status" value="2"/>
</dbReference>
<evidence type="ECO:0000313" key="9">
    <source>
        <dbReference type="EMBL" id="AZR74452.1"/>
    </source>
</evidence>
<dbReference type="SUPFAM" id="SSF109755">
    <property type="entry name" value="PhoU-like"/>
    <property type="match status" value="1"/>
</dbReference>
<evidence type="ECO:0000256" key="4">
    <source>
        <dbReference type="ARBA" id="ARBA00022989"/>
    </source>
</evidence>
<feature type="transmembrane region" description="Helical" evidence="7">
    <location>
        <begin position="275"/>
        <end position="293"/>
    </location>
</feature>
<feature type="domain" description="PhoU" evidence="8">
    <location>
        <begin position="443"/>
        <end position="527"/>
    </location>
</feature>
<feature type="domain" description="PhoU" evidence="8">
    <location>
        <begin position="339"/>
        <end position="421"/>
    </location>
</feature>
<keyword evidence="6" id="KW-0175">Coiled coil</keyword>
<feature type="transmembrane region" description="Helical" evidence="7">
    <location>
        <begin position="243"/>
        <end position="263"/>
    </location>
</feature>
<feature type="transmembrane region" description="Helical" evidence="7">
    <location>
        <begin position="208"/>
        <end position="231"/>
    </location>
</feature>
<organism evidence="9 10">
    <name type="scientific">Anoxybacter fermentans</name>
    <dbReference type="NCBI Taxonomy" id="1323375"/>
    <lineage>
        <taxon>Bacteria</taxon>
        <taxon>Bacillati</taxon>
        <taxon>Bacillota</taxon>
        <taxon>Clostridia</taxon>
        <taxon>Halanaerobiales</taxon>
        <taxon>Anoxybacter</taxon>
    </lineage>
</organism>
<keyword evidence="5 7" id="KW-0472">Membrane</keyword>
<evidence type="ECO:0000256" key="5">
    <source>
        <dbReference type="ARBA" id="ARBA00023136"/>
    </source>
</evidence>
<feature type="transmembrane region" description="Helical" evidence="7">
    <location>
        <begin position="172"/>
        <end position="196"/>
    </location>
</feature>
<dbReference type="GO" id="GO:0005886">
    <property type="term" value="C:plasma membrane"/>
    <property type="evidence" value="ECO:0007669"/>
    <property type="project" value="UniProtKB-SubCell"/>
</dbReference>
<comment type="subcellular location">
    <subcellularLocation>
        <location evidence="1">Cell membrane</location>
        <topology evidence="1">Multi-pass membrane protein</topology>
    </subcellularLocation>
</comment>
<dbReference type="PANTHER" id="PTHR10010">
    <property type="entry name" value="SOLUTE CARRIER FAMILY 34 SODIUM PHOSPHATE , MEMBER 2-RELATED"/>
    <property type="match status" value="1"/>
</dbReference>
<name>A0A3Q9HS93_9FIRM</name>
<dbReference type="Pfam" id="PF01895">
    <property type="entry name" value="PhoU"/>
    <property type="match status" value="2"/>
</dbReference>
<dbReference type="KEGG" id="aft:BBF96_14280"/>
<keyword evidence="10" id="KW-1185">Reference proteome</keyword>
<reference evidence="9 10" key="1">
    <citation type="submission" date="2016-07" db="EMBL/GenBank/DDBJ databases">
        <title>Genome and transcriptome analysis of iron-reducing fermentative bacteria Anoxybacter fermentans.</title>
        <authorList>
            <person name="Zeng X."/>
            <person name="Shao Z."/>
        </authorList>
    </citation>
    <scope>NUCLEOTIDE SEQUENCE [LARGE SCALE GENOMIC DNA]</scope>
    <source>
        <strain evidence="9 10">DY22613</strain>
    </source>
</reference>
<evidence type="ECO:0000259" key="8">
    <source>
        <dbReference type="Pfam" id="PF01895"/>
    </source>
</evidence>
<keyword evidence="4 7" id="KW-1133">Transmembrane helix</keyword>
<evidence type="ECO:0000256" key="1">
    <source>
        <dbReference type="ARBA" id="ARBA00004651"/>
    </source>
</evidence>
<evidence type="ECO:0000256" key="3">
    <source>
        <dbReference type="ARBA" id="ARBA00022692"/>
    </source>
</evidence>
<evidence type="ECO:0000256" key="6">
    <source>
        <dbReference type="SAM" id="Coils"/>
    </source>
</evidence>
<feature type="transmembrane region" description="Helical" evidence="7">
    <location>
        <begin position="79"/>
        <end position="98"/>
    </location>
</feature>
<keyword evidence="3 7" id="KW-0812">Transmembrane</keyword>
<proteinExistence type="predicted"/>
<dbReference type="AlphaFoldDB" id="A0A3Q9HS93"/>
<feature type="transmembrane region" description="Helical" evidence="7">
    <location>
        <begin position="133"/>
        <end position="152"/>
    </location>
</feature>
<dbReference type="RefSeq" id="WP_164731117.1">
    <property type="nucleotide sequence ID" value="NZ_CP016379.1"/>
</dbReference>
<dbReference type="NCBIfam" id="NF037997">
    <property type="entry name" value="Na_Pi_symport"/>
    <property type="match status" value="1"/>
</dbReference>
<dbReference type="Gene3D" id="1.20.58.220">
    <property type="entry name" value="Phosphate transport system protein phou homolog 2, domain 2"/>
    <property type="match status" value="1"/>
</dbReference>
<dbReference type="InterPro" id="IPR038078">
    <property type="entry name" value="PhoU-like_sf"/>
</dbReference>
<dbReference type="EMBL" id="CP016379">
    <property type="protein sequence ID" value="AZR74452.1"/>
    <property type="molecule type" value="Genomic_DNA"/>
</dbReference>
<accession>A0A3Q9HS93</accession>
<dbReference type="Proteomes" id="UP000267250">
    <property type="component" value="Chromosome"/>
</dbReference>
<dbReference type="NCBIfam" id="TIGR00704">
    <property type="entry name" value="NaPi_cotrn_rel"/>
    <property type="match status" value="1"/>
</dbReference>
<dbReference type="GO" id="GO:0005436">
    <property type="term" value="F:sodium:phosphate symporter activity"/>
    <property type="evidence" value="ECO:0007669"/>
    <property type="project" value="InterPro"/>
</dbReference>
<dbReference type="GO" id="GO:0044341">
    <property type="term" value="P:sodium-dependent phosphate transport"/>
    <property type="evidence" value="ECO:0007669"/>
    <property type="project" value="InterPro"/>
</dbReference>
<evidence type="ECO:0000256" key="7">
    <source>
        <dbReference type="SAM" id="Phobius"/>
    </source>
</evidence>
<feature type="coiled-coil region" evidence="6">
    <location>
        <begin position="331"/>
        <end position="387"/>
    </location>
</feature>
<dbReference type="InterPro" id="IPR026022">
    <property type="entry name" value="PhoU_dom"/>
</dbReference>
<sequence>MLIFFGIVGGLAIFLYGMQIASESLQLVAGSRFKKVLKFLTKNQFMGVAFGCIVTFLLQSSSATTVLLVSFVSASLMNLTQTLGVILGANIGTTLTVQLISLKFSDYALLLIALGFLLRFMKKNPHFKEIGGVILGFGFIFYGMKIMSDSMVPLRTVPTFTHMLTSLGQRPVLGTILATLFTAIIQSSAATLGLAISLSTQGLLPLKAAIPIIFGSNIGTCATALLSSIGVSQEAKKVAIAHTLFKIMGVIIFFPFIGQLTALMQYMGGDMGRQIANIHTIFNVGLAVIFIPFTSQMAKLVHWLVPEKKEEGIGVPRYITPKALDTPMIAIEQANQEVIRIGRLIQKMTKEVLDAVLSKNRIKLAELQGLEAAIDRLAQALTNYLSDLSQKTIDEHTAQKVINLLFINNDLEHIGDLYEKMLTKGYKILKDDLNFSNEGLEELREMHKTVIEMIDLTIDALEYGDWEKARTVTLEQPYIIMDEWRYRKTHILRLQQGIQDSRATSNIHLDLINIMQKVCEHSRNICQVLLYEAGQLYDLFNIFEDAETVESKDA</sequence>
<evidence type="ECO:0000256" key="2">
    <source>
        <dbReference type="ARBA" id="ARBA00022475"/>
    </source>
</evidence>
<keyword evidence="2" id="KW-1003">Cell membrane</keyword>
<dbReference type="PANTHER" id="PTHR10010:SF46">
    <property type="entry name" value="SODIUM-DEPENDENT PHOSPHATE TRANSPORT PROTEIN 2B"/>
    <property type="match status" value="1"/>
</dbReference>
<gene>
    <name evidence="9" type="ORF">BBF96_14280</name>
</gene>